<dbReference type="GeneID" id="111008814"/>
<dbReference type="KEGG" id="mcha:111008814"/>
<dbReference type="PANTHER" id="PTHR11439:SF463">
    <property type="entry name" value="REVERSE TRANSCRIPTASE TY1_COPIA-TYPE DOMAIN-CONTAINING PROTEIN"/>
    <property type="match status" value="1"/>
</dbReference>
<proteinExistence type="predicted"/>
<protein>
    <submittedName>
        <fullName evidence="4">Uncharacterized protein LOC111008814</fullName>
    </submittedName>
</protein>
<feature type="region of interest" description="Disordered" evidence="1">
    <location>
        <begin position="1"/>
        <end position="52"/>
    </location>
</feature>
<dbReference type="OrthoDB" id="912875at2759"/>
<dbReference type="InterPro" id="IPR013103">
    <property type="entry name" value="RVT_2"/>
</dbReference>
<organism evidence="3 4">
    <name type="scientific">Momordica charantia</name>
    <name type="common">Bitter gourd</name>
    <name type="synonym">Balsam pear</name>
    <dbReference type="NCBI Taxonomy" id="3673"/>
    <lineage>
        <taxon>Eukaryota</taxon>
        <taxon>Viridiplantae</taxon>
        <taxon>Streptophyta</taxon>
        <taxon>Embryophyta</taxon>
        <taxon>Tracheophyta</taxon>
        <taxon>Spermatophyta</taxon>
        <taxon>Magnoliopsida</taxon>
        <taxon>eudicotyledons</taxon>
        <taxon>Gunneridae</taxon>
        <taxon>Pentapetalae</taxon>
        <taxon>rosids</taxon>
        <taxon>fabids</taxon>
        <taxon>Cucurbitales</taxon>
        <taxon>Cucurbitaceae</taxon>
        <taxon>Momordiceae</taxon>
        <taxon>Momordica</taxon>
    </lineage>
</organism>
<sequence>MAAFRGHQNFRGGHFNRGRGNYPSTRGNNGGKEAHISHPSNPPQQPNDSLAPIITPSIIPSIIPSPPLDPSQHTFFNTSVSSISNTHPMQTRSKFDISKKKAFHSFVASDVPSDLASYSVASKYPEWRAAMAEEFAALQEQGTWLFVAQTDGMNVVGCKWIFRTKYHLDGTIARYKACLVAKEYHHVEGFDFDETFSPVIKKPTIRIILTLTATFGWSLTQLDVKNAFLHGSSGMVLFYVDNIIVTGHDNAYMQTLKNDLVTEFQISDLGELKYFLGLEIHKHSSGLFVNQAKYLTDLLTKSGMLNAKACATLMSLPWISLLQLLISLMYPYIDNLWDHYNILLLLDRISLLQLIKILRYLCGTRDLGVLFRPGDLSLTAYCYADWVHDAHDCRLTTGFVTLLGSSSISWSAKKQQIVS</sequence>
<reference evidence="4" key="1">
    <citation type="submission" date="2025-08" db="UniProtKB">
        <authorList>
            <consortium name="RefSeq"/>
        </authorList>
    </citation>
    <scope>IDENTIFICATION</scope>
    <source>
        <strain evidence="4">OHB3-1</strain>
    </source>
</reference>
<dbReference type="RefSeq" id="XP_022137319.1">
    <property type="nucleotide sequence ID" value="XM_022281627.1"/>
</dbReference>
<dbReference type="SUPFAM" id="SSF56672">
    <property type="entry name" value="DNA/RNA polymerases"/>
    <property type="match status" value="1"/>
</dbReference>
<evidence type="ECO:0000259" key="2">
    <source>
        <dbReference type="Pfam" id="PF07727"/>
    </source>
</evidence>
<evidence type="ECO:0000313" key="3">
    <source>
        <dbReference type="Proteomes" id="UP000504603"/>
    </source>
</evidence>
<evidence type="ECO:0000313" key="4">
    <source>
        <dbReference type="RefSeq" id="XP_022137319.1"/>
    </source>
</evidence>
<dbReference type="AlphaFoldDB" id="A0A6J1C6X1"/>
<dbReference type="InterPro" id="IPR043502">
    <property type="entry name" value="DNA/RNA_pol_sf"/>
</dbReference>
<name>A0A6J1C6X1_MOMCH</name>
<feature type="domain" description="Reverse transcriptase Ty1/copia-type" evidence="2">
    <location>
        <begin position="143"/>
        <end position="232"/>
    </location>
</feature>
<dbReference type="Proteomes" id="UP000504603">
    <property type="component" value="Unplaced"/>
</dbReference>
<accession>A0A6J1C6X1</accession>
<feature type="compositionally biased region" description="Low complexity" evidence="1">
    <location>
        <begin position="9"/>
        <end position="21"/>
    </location>
</feature>
<keyword evidence="3" id="KW-1185">Reference proteome</keyword>
<gene>
    <name evidence="4" type="primary">LOC111008814</name>
</gene>
<evidence type="ECO:0000256" key="1">
    <source>
        <dbReference type="SAM" id="MobiDB-lite"/>
    </source>
</evidence>
<dbReference type="Pfam" id="PF07727">
    <property type="entry name" value="RVT_2"/>
    <property type="match status" value="2"/>
</dbReference>
<feature type="domain" description="Reverse transcriptase Ty1/copia-type" evidence="2">
    <location>
        <begin position="235"/>
        <end position="314"/>
    </location>
</feature>
<dbReference type="PANTHER" id="PTHR11439">
    <property type="entry name" value="GAG-POL-RELATED RETROTRANSPOSON"/>
    <property type="match status" value="1"/>
</dbReference>